<keyword evidence="3" id="KW-0274">FAD</keyword>
<dbReference type="InParanoid" id="A0A1Y5TH64"/>
<dbReference type="SUPFAM" id="SSF51905">
    <property type="entry name" value="FAD/NAD(P)-binding domain"/>
    <property type="match status" value="1"/>
</dbReference>
<dbReference type="InterPro" id="IPR036188">
    <property type="entry name" value="FAD/NAD-bd_sf"/>
</dbReference>
<gene>
    <name evidence="6" type="primary">ifcA_1</name>
    <name evidence="6" type="ORF">OCH7691_02883</name>
</gene>
<dbReference type="EC" id="1.3.5.4" evidence="6"/>
<feature type="domain" description="FAD-dependent oxidoreductase 2 FAD-binding" evidence="5">
    <location>
        <begin position="15"/>
        <end position="505"/>
    </location>
</feature>
<dbReference type="SUPFAM" id="SSF56425">
    <property type="entry name" value="Succinate dehydrogenase/fumarate reductase flavoprotein, catalytic domain"/>
    <property type="match status" value="1"/>
</dbReference>
<dbReference type="InterPro" id="IPR027477">
    <property type="entry name" value="Succ_DH/fumarate_Rdtase_cat_sf"/>
</dbReference>
<keyword evidence="4 6" id="KW-0560">Oxidoreductase</keyword>
<dbReference type="GO" id="GO:0016491">
    <property type="term" value="F:oxidoreductase activity"/>
    <property type="evidence" value="ECO:0007669"/>
    <property type="project" value="UniProtKB-KW"/>
</dbReference>
<keyword evidence="2" id="KW-0285">Flavoprotein</keyword>
<name>A0A1Y5TH64_9PROT</name>
<evidence type="ECO:0000256" key="4">
    <source>
        <dbReference type="ARBA" id="ARBA00023002"/>
    </source>
</evidence>
<sequence length="528" mass="57848">MRLSQIERWDLETGVLVIGFGAAGGVAAIEAHDHGSEVMVLEKMAFPGGLSAVSAGGIRVSDNADEAFRYLRAICEDRTPEDMLRVLADGMVEVPDYLRRLAALNGATIKVTPALGNYPLPGCESLAYCEVSVVPELENGDRYHATHATKNGGRLFKLLEDNVESRGIPVHYRTAAKELIVDGDGAVRGVVAESDGRMLNIRAARAVILTCGGFENDDEMKRQYLQAKPVLTGSFAGNTGDGIRMAQAAGADLWHMWHYHGPYGMKDPTGEFPFALYLKAVPMWTPGYPDSVSDLGIVDNKGKPLSQKALARMAWIVVDQDGRRFMDEYPPYPGDMGVRPFDAYDSKRQKFPRIPAHMIFDENGRKMYAMGRTAYNDPDAHFDWSADNLEEVARGIFEKADSLEELANLMNVDPGTLAKTIEDWNAHVAAGFDPDHGRQPDTMVPIDTPPYYFGRVYPVVINTQGGPRHNVRQEIVNPFGQPIPRLYAAGELGSVFGHLYVSGGNLAECVVGGWIAGREASALEAWET</sequence>
<comment type="cofactor">
    <cofactor evidence="1">
        <name>FAD</name>
        <dbReference type="ChEBI" id="CHEBI:57692"/>
    </cofactor>
</comment>
<dbReference type="RefSeq" id="WP_085884205.1">
    <property type="nucleotide sequence ID" value="NZ_FWFR01000002.1"/>
</dbReference>
<dbReference type="GO" id="GO:0008202">
    <property type="term" value="P:steroid metabolic process"/>
    <property type="evidence" value="ECO:0007669"/>
    <property type="project" value="UniProtKB-ARBA"/>
</dbReference>
<dbReference type="OrthoDB" id="3178130at2"/>
<dbReference type="InterPro" id="IPR003953">
    <property type="entry name" value="FAD-dep_OxRdtase_2_FAD-bd"/>
</dbReference>
<dbReference type="Gene3D" id="3.50.50.60">
    <property type="entry name" value="FAD/NAD(P)-binding domain"/>
    <property type="match status" value="2"/>
</dbReference>
<dbReference type="InterPro" id="IPR050315">
    <property type="entry name" value="FAD-oxidoreductase_2"/>
</dbReference>
<dbReference type="Pfam" id="PF00890">
    <property type="entry name" value="FAD_binding_2"/>
    <property type="match status" value="1"/>
</dbReference>
<dbReference type="Gene3D" id="3.90.700.10">
    <property type="entry name" value="Succinate dehydrogenase/fumarate reductase flavoprotein, catalytic domain"/>
    <property type="match status" value="1"/>
</dbReference>
<proteinExistence type="predicted"/>
<dbReference type="PANTHER" id="PTHR43400">
    <property type="entry name" value="FUMARATE REDUCTASE"/>
    <property type="match status" value="1"/>
</dbReference>
<protein>
    <submittedName>
        <fullName evidence="6">Fumarate reductase flavoprotein subunit</fullName>
        <ecNumber evidence="6">1.3.5.4</ecNumber>
    </submittedName>
</protein>
<accession>A0A1Y5TH64</accession>
<evidence type="ECO:0000256" key="1">
    <source>
        <dbReference type="ARBA" id="ARBA00001974"/>
    </source>
</evidence>
<dbReference type="Proteomes" id="UP000193200">
    <property type="component" value="Unassembled WGS sequence"/>
</dbReference>
<evidence type="ECO:0000256" key="3">
    <source>
        <dbReference type="ARBA" id="ARBA00022827"/>
    </source>
</evidence>
<evidence type="ECO:0000259" key="5">
    <source>
        <dbReference type="Pfam" id="PF00890"/>
    </source>
</evidence>
<evidence type="ECO:0000256" key="2">
    <source>
        <dbReference type="ARBA" id="ARBA00022630"/>
    </source>
</evidence>
<evidence type="ECO:0000313" key="6">
    <source>
        <dbReference type="EMBL" id="SLN63935.1"/>
    </source>
</evidence>
<organism evidence="6 7">
    <name type="scientific">Oceanibacterium hippocampi</name>
    <dbReference type="NCBI Taxonomy" id="745714"/>
    <lineage>
        <taxon>Bacteria</taxon>
        <taxon>Pseudomonadati</taxon>
        <taxon>Pseudomonadota</taxon>
        <taxon>Alphaproteobacteria</taxon>
        <taxon>Sneathiellales</taxon>
        <taxon>Sneathiellaceae</taxon>
        <taxon>Oceanibacterium</taxon>
    </lineage>
</organism>
<dbReference type="EMBL" id="FWFR01000002">
    <property type="protein sequence ID" value="SLN63935.1"/>
    <property type="molecule type" value="Genomic_DNA"/>
</dbReference>
<dbReference type="PANTHER" id="PTHR43400:SF10">
    <property type="entry name" value="3-OXOSTEROID 1-DEHYDROGENASE"/>
    <property type="match status" value="1"/>
</dbReference>
<reference evidence="6 7" key="1">
    <citation type="submission" date="2017-03" db="EMBL/GenBank/DDBJ databases">
        <authorList>
            <person name="Afonso C.L."/>
            <person name="Miller P.J."/>
            <person name="Scott M.A."/>
            <person name="Spackman E."/>
            <person name="Goraichik I."/>
            <person name="Dimitrov K.M."/>
            <person name="Suarez D.L."/>
            <person name="Swayne D.E."/>
        </authorList>
    </citation>
    <scope>NUCLEOTIDE SEQUENCE [LARGE SCALE GENOMIC DNA]</scope>
    <source>
        <strain evidence="6 7">CECT 7691</strain>
    </source>
</reference>
<keyword evidence="7" id="KW-1185">Reference proteome</keyword>
<dbReference type="AlphaFoldDB" id="A0A1Y5TH64"/>
<evidence type="ECO:0000313" key="7">
    <source>
        <dbReference type="Proteomes" id="UP000193200"/>
    </source>
</evidence>